<dbReference type="Proteomes" id="UP000812287">
    <property type="component" value="Unassembled WGS sequence"/>
</dbReference>
<dbReference type="GeneID" id="66103329"/>
<sequence length="203" mass="22865">MNHTNMVEETRDADYTYVQVARNLQATYSPTFLYEGGRCAVDIKHHAKRSTVCLREQTKTNSNLNRWLICNLQPYVVPRRSMHDARSTYLSLQQPPLHTRTTPQTLQIHSVLAGYLHTTMGFSQLGHTALRSCGTEEGVSAGKIAALDASRYYRQRIQIVSAKIRVVDDTVESKSSRVVLYGGLSSVIHSVYDGWMGMQSSRV</sequence>
<dbReference type="EMBL" id="MU250523">
    <property type="protein sequence ID" value="KAG7453106.1"/>
    <property type="molecule type" value="Genomic_DNA"/>
</dbReference>
<reference evidence="1" key="1">
    <citation type="submission" date="2020-11" db="EMBL/GenBank/DDBJ databases">
        <title>Adaptations for nitrogen fixation in a non-lichenized fungal sporocarp promotes dispersal by wood-feeding termites.</title>
        <authorList>
            <consortium name="DOE Joint Genome Institute"/>
            <person name="Koch R.A."/>
            <person name="Yoon G."/>
            <person name="Arayal U."/>
            <person name="Lail K."/>
            <person name="Amirebrahimi M."/>
            <person name="Labutti K."/>
            <person name="Lipzen A."/>
            <person name="Riley R."/>
            <person name="Barry K."/>
            <person name="Henrissat B."/>
            <person name="Grigoriev I.V."/>
            <person name="Herr J.R."/>
            <person name="Aime M.C."/>
        </authorList>
    </citation>
    <scope>NUCLEOTIDE SEQUENCE</scope>
    <source>
        <strain evidence="1">MCA 3950</strain>
    </source>
</reference>
<evidence type="ECO:0000313" key="1">
    <source>
        <dbReference type="EMBL" id="KAG7453106.1"/>
    </source>
</evidence>
<accession>A0A9P7W477</accession>
<keyword evidence="2" id="KW-1185">Reference proteome</keyword>
<evidence type="ECO:0000313" key="2">
    <source>
        <dbReference type="Proteomes" id="UP000812287"/>
    </source>
</evidence>
<dbReference type="AlphaFoldDB" id="A0A9P7W477"/>
<protein>
    <submittedName>
        <fullName evidence="1">Uncharacterized protein</fullName>
    </submittedName>
</protein>
<name>A0A9P7W477_9AGAR</name>
<proteinExistence type="predicted"/>
<dbReference type="RefSeq" id="XP_043046606.1">
    <property type="nucleotide sequence ID" value="XM_043181033.1"/>
</dbReference>
<comment type="caution">
    <text evidence="1">The sequence shown here is derived from an EMBL/GenBank/DDBJ whole genome shotgun (WGS) entry which is preliminary data.</text>
</comment>
<gene>
    <name evidence="1" type="ORF">BT62DRAFT_46738</name>
</gene>
<organism evidence="1 2">
    <name type="scientific">Guyanagaster necrorhizus</name>
    <dbReference type="NCBI Taxonomy" id="856835"/>
    <lineage>
        <taxon>Eukaryota</taxon>
        <taxon>Fungi</taxon>
        <taxon>Dikarya</taxon>
        <taxon>Basidiomycota</taxon>
        <taxon>Agaricomycotina</taxon>
        <taxon>Agaricomycetes</taxon>
        <taxon>Agaricomycetidae</taxon>
        <taxon>Agaricales</taxon>
        <taxon>Marasmiineae</taxon>
        <taxon>Physalacriaceae</taxon>
        <taxon>Guyanagaster</taxon>
    </lineage>
</organism>